<organism evidence="1 2">
    <name type="scientific">Mucuna pruriens</name>
    <name type="common">Velvet bean</name>
    <name type="synonym">Dolichos pruriens</name>
    <dbReference type="NCBI Taxonomy" id="157652"/>
    <lineage>
        <taxon>Eukaryota</taxon>
        <taxon>Viridiplantae</taxon>
        <taxon>Streptophyta</taxon>
        <taxon>Embryophyta</taxon>
        <taxon>Tracheophyta</taxon>
        <taxon>Spermatophyta</taxon>
        <taxon>Magnoliopsida</taxon>
        <taxon>eudicotyledons</taxon>
        <taxon>Gunneridae</taxon>
        <taxon>Pentapetalae</taxon>
        <taxon>rosids</taxon>
        <taxon>fabids</taxon>
        <taxon>Fabales</taxon>
        <taxon>Fabaceae</taxon>
        <taxon>Papilionoideae</taxon>
        <taxon>50 kb inversion clade</taxon>
        <taxon>NPAAA clade</taxon>
        <taxon>indigoferoid/millettioid clade</taxon>
        <taxon>Phaseoleae</taxon>
        <taxon>Mucuna</taxon>
    </lineage>
</organism>
<evidence type="ECO:0008006" key="3">
    <source>
        <dbReference type="Google" id="ProtNLM"/>
    </source>
</evidence>
<accession>A0A371G3W4</accession>
<gene>
    <name evidence="1" type="ORF">CR513_33602</name>
</gene>
<protein>
    <recommendedName>
        <fullName evidence="3">Reverse transcriptase domain-containing protein</fullName>
    </recommendedName>
</protein>
<evidence type="ECO:0000313" key="1">
    <source>
        <dbReference type="EMBL" id="RDX85242.1"/>
    </source>
</evidence>
<evidence type="ECO:0000313" key="2">
    <source>
        <dbReference type="Proteomes" id="UP000257109"/>
    </source>
</evidence>
<dbReference type="Proteomes" id="UP000257109">
    <property type="component" value="Unassembled WGS sequence"/>
</dbReference>
<sequence length="92" mass="10621">MLRKEFRDGQKVLLFHSRLRLIASKLHSRWDKPFVITNVFPYGAVELRDEANNKIFKIKPFHEGSTLMVGEVESISLIEPDSSQPDKVVLAR</sequence>
<feature type="non-terminal residue" evidence="1">
    <location>
        <position position="1"/>
    </location>
</feature>
<proteinExistence type="predicted"/>
<dbReference type="OrthoDB" id="2732387at2759"/>
<reference evidence="1" key="1">
    <citation type="submission" date="2018-05" db="EMBL/GenBank/DDBJ databases">
        <title>Draft genome of Mucuna pruriens seed.</title>
        <authorList>
            <person name="Nnadi N.E."/>
            <person name="Vos R."/>
            <person name="Hasami M.H."/>
            <person name="Devisetty U.K."/>
            <person name="Aguiy J.C."/>
        </authorList>
    </citation>
    <scope>NUCLEOTIDE SEQUENCE [LARGE SCALE GENOMIC DNA]</scope>
    <source>
        <strain evidence="1">JCA_2017</strain>
    </source>
</reference>
<keyword evidence="2" id="KW-1185">Reference proteome</keyword>
<name>A0A371G3W4_MUCPR</name>
<dbReference type="AlphaFoldDB" id="A0A371G3W4"/>
<dbReference type="EMBL" id="QJKJ01006841">
    <property type="protein sequence ID" value="RDX85242.1"/>
    <property type="molecule type" value="Genomic_DNA"/>
</dbReference>
<comment type="caution">
    <text evidence="1">The sequence shown here is derived from an EMBL/GenBank/DDBJ whole genome shotgun (WGS) entry which is preliminary data.</text>
</comment>